<reference evidence="3" key="1">
    <citation type="submission" date="2014-09" db="EMBL/GenBank/DDBJ databases">
        <authorList>
            <person name="Gomez-Valero L."/>
        </authorList>
    </citation>
    <scope>NUCLEOTIDE SEQUENCE [LARGE SCALE GENOMIC DNA]</scope>
    <source>
        <strain evidence="3">ATCC35250</strain>
    </source>
</reference>
<dbReference type="STRING" id="449.LHA_2851"/>
<dbReference type="HOGENOM" id="CLU_090342_0_1_6"/>
<evidence type="ECO:0000313" key="2">
    <source>
        <dbReference type="EMBL" id="CEK11845.1"/>
    </source>
</evidence>
<name>A0A0A8USJ5_LEGHA</name>
<feature type="transmembrane region" description="Helical" evidence="1">
    <location>
        <begin position="12"/>
        <end position="37"/>
    </location>
</feature>
<dbReference type="OrthoDB" id="5647763at2"/>
<evidence type="ECO:0000313" key="3">
    <source>
        <dbReference type="Proteomes" id="UP000032803"/>
    </source>
</evidence>
<evidence type="ECO:0008006" key="4">
    <source>
        <dbReference type="Google" id="ProtNLM"/>
    </source>
</evidence>
<keyword evidence="3" id="KW-1185">Reference proteome</keyword>
<organism evidence="2 3">
    <name type="scientific">Legionella hackeliae</name>
    <dbReference type="NCBI Taxonomy" id="449"/>
    <lineage>
        <taxon>Bacteria</taxon>
        <taxon>Pseudomonadati</taxon>
        <taxon>Pseudomonadota</taxon>
        <taxon>Gammaproteobacteria</taxon>
        <taxon>Legionellales</taxon>
        <taxon>Legionellaceae</taxon>
        <taxon>Legionella</taxon>
    </lineage>
</organism>
<dbReference type="PATRIC" id="fig|449.7.peg.1388"/>
<dbReference type="KEGG" id="lha:LHA_2851"/>
<sequence length="261" mass="29855">MFRDIINVLSVWQLFLIILVLLLSFSALATYIAYYLIPKESVDNEYSRSTDSILNIMGSGYGVFLGFVIITLWNHYLYVQKNVYQEADDISVVVRYLAVIPPKDRAPMENSLKEYLHAIQTDEWQQMRLGKESDKTWKAVYAMLKTFQNYTPQTAKQGLYYRQILNHMDSFLKERRDRLITVHSILNNELRTALILGAIVIVFLSSLLKAHEGGAIRILANICLALVIGFNLTLALSFDYPFSGDISVSSAPFYQGVLKNF</sequence>
<keyword evidence="1" id="KW-0812">Transmembrane</keyword>
<feature type="transmembrane region" description="Helical" evidence="1">
    <location>
        <begin position="214"/>
        <end position="236"/>
    </location>
</feature>
<dbReference type="AlphaFoldDB" id="A0A0A8USJ5"/>
<protein>
    <recommendedName>
        <fullName evidence="4">DUF4239 domain-containing protein</fullName>
    </recommendedName>
</protein>
<evidence type="ECO:0000256" key="1">
    <source>
        <dbReference type="SAM" id="Phobius"/>
    </source>
</evidence>
<dbReference type="InterPro" id="IPR025333">
    <property type="entry name" value="DUF4239"/>
</dbReference>
<proteinExistence type="predicted"/>
<feature type="transmembrane region" description="Helical" evidence="1">
    <location>
        <begin position="52"/>
        <end position="73"/>
    </location>
</feature>
<dbReference type="EMBL" id="LN681225">
    <property type="protein sequence ID" value="CEK11845.1"/>
    <property type="molecule type" value="Genomic_DNA"/>
</dbReference>
<dbReference type="Proteomes" id="UP000032803">
    <property type="component" value="Chromosome I"/>
</dbReference>
<accession>A0A0A8USJ5</accession>
<keyword evidence="1" id="KW-0472">Membrane</keyword>
<dbReference type="Pfam" id="PF14023">
    <property type="entry name" value="Bestrophin-like"/>
    <property type="match status" value="1"/>
</dbReference>
<keyword evidence="1" id="KW-1133">Transmembrane helix</keyword>
<gene>
    <name evidence="2" type="ORF">LHA_2851</name>
</gene>
<feature type="transmembrane region" description="Helical" evidence="1">
    <location>
        <begin position="190"/>
        <end position="208"/>
    </location>
</feature>
<dbReference type="RefSeq" id="WP_045106960.1">
    <property type="nucleotide sequence ID" value="NZ_LN681225.1"/>
</dbReference>